<evidence type="ECO:0000256" key="1">
    <source>
        <dbReference type="ARBA" id="ARBA00004173"/>
    </source>
</evidence>
<evidence type="ECO:0000256" key="5">
    <source>
        <dbReference type="ARBA" id="ARBA00023128"/>
    </source>
</evidence>
<dbReference type="InterPro" id="IPR019368">
    <property type="entry name" value="Ribosomal_mS29"/>
</dbReference>
<dbReference type="EMBL" id="LM993667">
    <property type="protein sequence ID" value="VTZ80507.1"/>
    <property type="molecule type" value="Genomic_DNA"/>
</dbReference>
<evidence type="ECO:0000256" key="6">
    <source>
        <dbReference type="ARBA" id="ARBA00023274"/>
    </source>
</evidence>
<evidence type="ECO:0000256" key="3">
    <source>
        <dbReference type="ARBA" id="ARBA00022946"/>
    </source>
</evidence>
<evidence type="ECO:0000256" key="2">
    <source>
        <dbReference type="ARBA" id="ARBA00009863"/>
    </source>
</evidence>
<evidence type="ECO:0000313" key="9">
    <source>
        <dbReference type="EMBL" id="VTZ80507.1"/>
    </source>
</evidence>
<dbReference type="Proteomes" id="UP000072904">
    <property type="component" value="Chromosome 13"/>
</dbReference>
<keyword evidence="6" id="KW-0687">Ribonucleoprotein</keyword>
<evidence type="ECO:0000313" key="10">
    <source>
        <dbReference type="Proteomes" id="UP000072874"/>
    </source>
</evidence>
<organism evidence="8 11">
    <name type="scientific">Plasmodium yoelii</name>
    <dbReference type="NCBI Taxonomy" id="5861"/>
    <lineage>
        <taxon>Eukaryota</taxon>
        <taxon>Sar</taxon>
        <taxon>Alveolata</taxon>
        <taxon>Apicomplexa</taxon>
        <taxon>Aconoidasida</taxon>
        <taxon>Haemosporida</taxon>
        <taxon>Plasmodiidae</taxon>
        <taxon>Plasmodium</taxon>
        <taxon>Plasmodium (Vinckeia)</taxon>
    </lineage>
</organism>
<name>A0A077Y9B7_PLAYE</name>
<reference evidence="10 11" key="1">
    <citation type="journal article" date="2014" name="BMC Biol.">
        <title>A comprehensive evaluation of rodent malaria parasite genomes and gene expression.</title>
        <authorList>
            <person name="Otto T.D."/>
            <person name="Bohme U."/>
            <person name="Jackson A.P."/>
            <person name="Hunt M."/>
            <person name="Franke-Fayard B."/>
            <person name="Hoeijmakers W.A."/>
            <person name="Religa A.A."/>
            <person name="Robertson L."/>
            <person name="Sanders M."/>
            <person name="Ogun S.A."/>
            <person name="Cunningham D."/>
            <person name="Erhart A."/>
            <person name="Billker O."/>
            <person name="Khan S.M."/>
            <person name="Stunnenberg H.G."/>
            <person name="Langhorne J."/>
            <person name="Holder A.A."/>
            <person name="Waters A.P."/>
            <person name="Newbold C.I."/>
            <person name="Pain A."/>
            <person name="Berriman M."/>
            <person name="Janse C.J."/>
        </authorList>
    </citation>
    <scope>NUCLEOTIDE SEQUENCE [LARGE SCALE GENOMIC DNA]</scope>
    <source>
        <strain evidence="9 10">17X</strain>
        <strain evidence="8 11">YM</strain>
    </source>
</reference>
<gene>
    <name evidence="9" type="ORF">PY17X_1312900</name>
    <name evidence="8" type="ORF">PYYM_1309900</name>
</gene>
<keyword evidence="4 8" id="KW-0689">Ribosomal protein</keyword>
<dbReference type="VEuPathDB" id="PlasmoDB:Py17XNL_001302995"/>
<evidence type="ECO:0000256" key="7">
    <source>
        <dbReference type="ARBA" id="ARBA00035140"/>
    </source>
</evidence>
<dbReference type="VEuPathDB" id="PlasmoDB:PY17X_1312900"/>
<dbReference type="GeneID" id="3854069"/>
<comment type="subcellular location">
    <subcellularLocation>
        <location evidence="1">Mitochondrion</location>
    </subcellularLocation>
</comment>
<dbReference type="AlphaFoldDB" id="A0A077Y9B7"/>
<reference evidence="9" key="4">
    <citation type="submission" date="2019-05" db="EMBL/GenBank/DDBJ databases">
        <authorList>
            <consortium name="Pathogen Informatics"/>
        </authorList>
    </citation>
    <scope>NUCLEOTIDE SEQUENCE</scope>
    <source>
        <strain evidence="9">17X</strain>
    </source>
</reference>
<dbReference type="VEuPathDB" id="PlasmoDB:PY06873"/>
<protein>
    <recommendedName>
        <fullName evidence="7">Small ribosomal subunit protein mS29</fullName>
    </recommendedName>
</protein>
<dbReference type="InterPro" id="IPR027417">
    <property type="entry name" value="P-loop_NTPase"/>
</dbReference>
<dbReference type="RefSeq" id="XP_022813516.1">
    <property type="nucleotide sequence ID" value="XM_022957032.1"/>
</dbReference>
<dbReference type="Pfam" id="PF10236">
    <property type="entry name" value="DAP3"/>
    <property type="match status" value="1"/>
</dbReference>
<dbReference type="KEGG" id="pyo:PY17X_1312900"/>
<dbReference type="VEuPathDB" id="PlasmoDB:PYYM_1309900"/>
<dbReference type="SUPFAM" id="SSF52540">
    <property type="entry name" value="P-loop containing nucleoside triphosphate hydrolases"/>
    <property type="match status" value="1"/>
</dbReference>
<keyword evidence="3" id="KW-0809">Transit peptide</keyword>
<proteinExistence type="inferred from homology"/>
<evidence type="ECO:0000256" key="4">
    <source>
        <dbReference type="ARBA" id="ARBA00022980"/>
    </source>
</evidence>
<evidence type="ECO:0000313" key="8">
    <source>
        <dbReference type="EMBL" id="CDU19750.1"/>
    </source>
</evidence>
<dbReference type="Proteomes" id="UP000072874">
    <property type="component" value="Chromosome 13"/>
</dbReference>
<dbReference type="OrthoDB" id="274828at2759"/>
<keyword evidence="5" id="KW-0496">Mitochondrion</keyword>
<dbReference type="EMBL" id="LK934641">
    <property type="protein sequence ID" value="CDU19750.1"/>
    <property type="molecule type" value="Genomic_DNA"/>
</dbReference>
<dbReference type="PANTHER" id="PTHR12810:SF0">
    <property type="entry name" value="SMALL RIBOSOMAL SUBUNIT PROTEIN MS29"/>
    <property type="match status" value="1"/>
</dbReference>
<accession>A0A077Y9B7</accession>
<dbReference type="OMA" id="MYINVKN"/>
<comment type="similarity">
    <text evidence="2">Belongs to the mitochondrion-specific ribosomal protein mS29 family.</text>
</comment>
<reference evidence="8" key="3">
    <citation type="submission" date="2014-05" db="EMBL/GenBank/DDBJ databases">
        <authorList>
            <person name="Aslett A.Martin."/>
            <person name="De Silva Nishadi"/>
        </authorList>
    </citation>
    <scope>NUCLEOTIDE SEQUENCE</scope>
    <source>
        <strain evidence="8">YM</strain>
    </source>
</reference>
<evidence type="ECO:0000313" key="11">
    <source>
        <dbReference type="Proteomes" id="UP000072904"/>
    </source>
</evidence>
<dbReference type="PANTHER" id="PTHR12810">
    <property type="entry name" value="MITOCHONDRIAL 28S RIBOSOMAL PROTEIN S29"/>
    <property type="match status" value="1"/>
</dbReference>
<reference evidence="9" key="2">
    <citation type="submission" date="2014-05" db="EMBL/GenBank/DDBJ databases">
        <authorList>
            <person name="Aslett M.A."/>
            <person name="De Silva N."/>
        </authorList>
    </citation>
    <scope>NUCLEOTIDE SEQUENCE</scope>
    <source>
        <strain evidence="9">17X</strain>
    </source>
</reference>
<dbReference type="GO" id="GO:0003735">
    <property type="term" value="F:structural constituent of ribosome"/>
    <property type="evidence" value="ECO:0007669"/>
    <property type="project" value="TreeGrafter"/>
</dbReference>
<sequence>MATLITRRFNKYNIPRVINNTKVHKIYRETNKRHEDDLFKIYNKELVAFPYEEDKYNELLNIKVNKENRNIADFYFNPNIYINVHNNKIKNLEFSDFDLENVDKYFLFEKEYLDTYFPEGLAGEIPKDILMHNTDNDNFDLFLNKIKKESVNTSNSLIPQKHNFEHLKGVGILYRKLTHEIINELRICEQNYKISNKRESYNLDKYFLNNQNVDVYYDNTKNVTNPTYINNDEEKIQTYDKSKNNIYKSRSILIDGKRGTGKSCILNTVVLWAKLRSWIVIFIPDIKKYKFDINTIVRSNTNLYIQPELSKEFLENILKVNEKYLKEIKIFKDILYNTCLDGTHLFYNKKIYNDIIKKTIEEEIANDNNYSKLNDIEQNMYRQKLYKFYQDNIKIPNILDKFPMPQNLVELINIGINNSAYSNLCVYILFEHLKKQTQFPILIAVDQFNYNLSVSEYLSINFENTKYNGYIPTYYFTIPKLLLQWNTSKYKRCVKIVSTCWDRENRRNFRPDLLGINKKETKTLRNFTLIEFKNYVSHLFNQNVIYNFDINKLEYFYMLTGGNGFQARKLLTTLY</sequence>
<dbReference type="GO" id="GO:0005763">
    <property type="term" value="C:mitochondrial small ribosomal subunit"/>
    <property type="evidence" value="ECO:0007669"/>
    <property type="project" value="TreeGrafter"/>
</dbReference>